<dbReference type="AlphaFoldDB" id="A0A2S2D087"/>
<dbReference type="Proteomes" id="UP000245629">
    <property type="component" value="Plasmid unnamed4"/>
</dbReference>
<accession>A0A2S2D087</accession>
<evidence type="ECO:0000313" key="2">
    <source>
        <dbReference type="Proteomes" id="UP000245629"/>
    </source>
</evidence>
<proteinExistence type="predicted"/>
<reference evidence="2" key="1">
    <citation type="submission" date="2018-05" db="EMBL/GenBank/DDBJ databases">
        <title>Azospirillum thermophila sp. nov., a novel isolated from hot spring.</title>
        <authorList>
            <person name="Zhao Z."/>
        </authorList>
    </citation>
    <scope>NUCLEOTIDE SEQUENCE [LARGE SCALE GENOMIC DNA]</scope>
    <source>
        <strain evidence="2">CFH 70021</strain>
        <plasmid evidence="2">unnamed4</plasmid>
    </source>
</reference>
<dbReference type="RefSeq" id="WP_109334203.1">
    <property type="nucleotide sequence ID" value="NZ_CP029359.1"/>
</dbReference>
<gene>
    <name evidence="1" type="ORF">DEW08_29575</name>
</gene>
<geneLocation type="plasmid" evidence="1 2">
    <name>unnamed4</name>
</geneLocation>
<organism evidence="1 2">
    <name type="scientific">Azospirillum thermophilum</name>
    <dbReference type="NCBI Taxonomy" id="2202148"/>
    <lineage>
        <taxon>Bacteria</taxon>
        <taxon>Pseudomonadati</taxon>
        <taxon>Pseudomonadota</taxon>
        <taxon>Alphaproteobacteria</taxon>
        <taxon>Rhodospirillales</taxon>
        <taxon>Azospirillaceae</taxon>
        <taxon>Azospirillum</taxon>
    </lineage>
</organism>
<evidence type="ECO:0000313" key="1">
    <source>
        <dbReference type="EMBL" id="AWK90166.1"/>
    </source>
</evidence>
<dbReference type="KEGG" id="azz:DEW08_29575"/>
<dbReference type="OrthoDB" id="7299464at2"/>
<sequence>MSETALHELPAAGPLTGAEIVPVDDGTATVRTTVAAIRSGLAVQGHGHTPADVAGLQPALDAKAPLAVPAGSRLKIGMSAAIAAGPHRPENVGAVALTVMDGGGDSGVFVENIHDGTYSSQQVVFRTAQGGISATTPRLRIAPDGSLQHRDDATTIVDAASHLGLRSYTVATIPTASPAGRLAFVSDGSSNRRLAVADGTAWRWPDGSAVS</sequence>
<keyword evidence="2" id="KW-1185">Reference proteome</keyword>
<keyword evidence="1" id="KW-0614">Plasmid</keyword>
<dbReference type="EMBL" id="CP029359">
    <property type="protein sequence ID" value="AWK90166.1"/>
    <property type="molecule type" value="Genomic_DNA"/>
</dbReference>
<name>A0A2S2D087_9PROT</name>
<protein>
    <submittedName>
        <fullName evidence="1">Uncharacterized protein</fullName>
    </submittedName>
</protein>